<reference evidence="5" key="1">
    <citation type="submission" date="2015-07" db="EMBL/GenBank/DDBJ databases">
        <authorList>
            <person name="Rodrigo-Torres Lidia"/>
            <person name="Arahal R.David."/>
        </authorList>
    </citation>
    <scope>NUCLEOTIDE SEQUENCE [LARGE SCALE GENOMIC DNA]</scope>
    <source>
        <strain evidence="5">CECT 4801</strain>
    </source>
</reference>
<dbReference type="InterPro" id="IPR000014">
    <property type="entry name" value="PAS"/>
</dbReference>
<feature type="domain" description="PAC" evidence="2">
    <location>
        <begin position="337"/>
        <end position="389"/>
    </location>
</feature>
<dbReference type="Pfam" id="PF00990">
    <property type="entry name" value="GGDEF"/>
    <property type="match status" value="1"/>
</dbReference>
<dbReference type="SMART" id="SM00065">
    <property type="entry name" value="GAF"/>
    <property type="match status" value="1"/>
</dbReference>
<dbReference type="NCBIfam" id="TIGR00229">
    <property type="entry name" value="sensory_box"/>
    <property type="match status" value="2"/>
</dbReference>
<evidence type="ECO:0000259" key="2">
    <source>
        <dbReference type="PROSITE" id="PS50113"/>
    </source>
</evidence>
<dbReference type="CDD" id="cd00130">
    <property type="entry name" value="PAS"/>
    <property type="match status" value="2"/>
</dbReference>
<dbReference type="AlphaFoldDB" id="A0A0M6YAA4"/>
<dbReference type="Pfam" id="PF13426">
    <property type="entry name" value="PAS_9"/>
    <property type="match status" value="1"/>
</dbReference>
<dbReference type="Pfam" id="PF08448">
    <property type="entry name" value="PAS_4"/>
    <property type="match status" value="1"/>
</dbReference>
<dbReference type="SMART" id="SM00091">
    <property type="entry name" value="PAS"/>
    <property type="match status" value="3"/>
</dbReference>
<dbReference type="PANTHER" id="PTHR44757">
    <property type="entry name" value="DIGUANYLATE CYCLASE DGCP"/>
    <property type="match status" value="1"/>
</dbReference>
<dbReference type="Pfam" id="PF01590">
    <property type="entry name" value="GAF"/>
    <property type="match status" value="1"/>
</dbReference>
<feature type="domain" description="PAS" evidence="1">
    <location>
        <begin position="265"/>
        <end position="335"/>
    </location>
</feature>
<dbReference type="Gene3D" id="3.30.70.270">
    <property type="match status" value="1"/>
</dbReference>
<dbReference type="Gene3D" id="3.30.450.40">
    <property type="match status" value="1"/>
</dbReference>
<dbReference type="Gene3D" id="3.30.450.20">
    <property type="entry name" value="PAS domain"/>
    <property type="match status" value="3"/>
</dbReference>
<gene>
    <name evidence="4" type="primary">cph2_19</name>
    <name evidence="4" type="ORF">LAL4801_05486</name>
</gene>
<name>A0A0M6YAA4_9HYPH</name>
<organism evidence="4 5">
    <name type="scientific">Roseibium aggregatum</name>
    <dbReference type="NCBI Taxonomy" id="187304"/>
    <lineage>
        <taxon>Bacteria</taxon>
        <taxon>Pseudomonadati</taxon>
        <taxon>Pseudomonadota</taxon>
        <taxon>Alphaproteobacteria</taxon>
        <taxon>Hyphomicrobiales</taxon>
        <taxon>Stappiaceae</taxon>
        <taxon>Roseibium</taxon>
    </lineage>
</organism>
<dbReference type="InterPro" id="IPR000160">
    <property type="entry name" value="GGDEF_dom"/>
</dbReference>
<feature type="domain" description="GGDEF" evidence="3">
    <location>
        <begin position="586"/>
        <end position="718"/>
    </location>
</feature>
<feature type="domain" description="PAC" evidence="2">
    <location>
        <begin position="83"/>
        <end position="135"/>
    </location>
</feature>
<dbReference type="SUPFAM" id="SSF55785">
    <property type="entry name" value="PYP-like sensor domain (PAS domain)"/>
    <property type="match status" value="3"/>
</dbReference>
<dbReference type="SUPFAM" id="SSF55073">
    <property type="entry name" value="Nucleotide cyclase"/>
    <property type="match status" value="1"/>
</dbReference>
<keyword evidence="5" id="KW-1185">Reference proteome</keyword>
<dbReference type="InterPro" id="IPR029787">
    <property type="entry name" value="Nucleotide_cyclase"/>
</dbReference>
<dbReference type="SMART" id="SM00086">
    <property type="entry name" value="PAC"/>
    <property type="match status" value="2"/>
</dbReference>
<evidence type="ECO:0000313" key="4">
    <source>
        <dbReference type="EMBL" id="CTQ47026.1"/>
    </source>
</evidence>
<dbReference type="PROSITE" id="PS50113">
    <property type="entry name" value="PAC"/>
    <property type="match status" value="2"/>
</dbReference>
<dbReference type="EMBL" id="CXST01000005">
    <property type="protein sequence ID" value="CTQ47026.1"/>
    <property type="molecule type" value="Genomic_DNA"/>
</dbReference>
<dbReference type="Proteomes" id="UP000048926">
    <property type="component" value="Unassembled WGS sequence"/>
</dbReference>
<dbReference type="NCBIfam" id="TIGR00254">
    <property type="entry name" value="GGDEF"/>
    <property type="match status" value="1"/>
</dbReference>
<dbReference type="InterPro" id="IPR001610">
    <property type="entry name" value="PAC"/>
</dbReference>
<dbReference type="PROSITE" id="PS50887">
    <property type="entry name" value="GGDEF"/>
    <property type="match status" value="1"/>
</dbReference>
<dbReference type="InterPro" id="IPR003018">
    <property type="entry name" value="GAF"/>
</dbReference>
<dbReference type="InterPro" id="IPR029016">
    <property type="entry name" value="GAF-like_dom_sf"/>
</dbReference>
<sequence length="727" mass="81857">MGTEMTKNITLDLEQTFGDLNECVLVTNPERTIVFINQAMSNLLKVDREKVVGTTTKRFFANPNQFAQMAELYQSPTDHRNRKAYSIDLALEDGSTVSVEVVSAPLFDTDHTLTGILFIARDQAERKALESKLSDIALTLEDALDAISEGFALYDKDDRLVICNDNYREIYAHSAPAMFPGNRFEDILRFGLNRKQYETGGKTDDEWLAERLDRHQAGDGSILEQNLSDGRWLRISETRTRAGGIAGIRFDITELKHAQAKAENAYKNLSLMADNIVASVTEVDLEGRCVFINKTACDWFNEKPETLIGTRLRDRLPWKEREAVRTIFEEAMSGEKVSSEVSFHFPDGILRECLMSCNPRFGDDGAVEAIVVLISDITDRKKTERTLAELYAITSTRELGHEDKIAEILRLGTEHFEVPFGIISHVIDDHYTITHAQSPEGELVPGTSFPLQDTYCLLTLKSEEPIATANAASSEFARHPCHEIFKLETYIGAPILVDGEVHGTINFTAPDVRKRAFSPSDLQIVRQFADWVGHEIARQRDHQALMNAKINLERVASIDDLTQILNRRAFLERANTEVQRFRRTKRPFTAVMMDIDKFKQINDLYGHATGDEVLKKFSDTVSSALRAVDIFGRVGGEEFCMILHNAEIEDAMLVCERLRVKIIEECQLDIVKQTVTCSMGLATVAREDLEFSTLMQKADTALYEAKATGRNKCVAHKSSYPEHAPAL</sequence>
<dbReference type="InterPro" id="IPR000700">
    <property type="entry name" value="PAS-assoc_C"/>
</dbReference>
<protein>
    <submittedName>
        <fullName evidence="4">Bacteriophytochrome cph2</fullName>
    </submittedName>
</protein>
<dbReference type="InterPro" id="IPR013656">
    <property type="entry name" value="PAS_4"/>
</dbReference>
<dbReference type="FunFam" id="3.30.70.270:FF:000001">
    <property type="entry name" value="Diguanylate cyclase domain protein"/>
    <property type="match status" value="1"/>
</dbReference>
<dbReference type="STRING" id="187304.B0E33_15825"/>
<dbReference type="PROSITE" id="PS50112">
    <property type="entry name" value="PAS"/>
    <property type="match status" value="1"/>
</dbReference>
<dbReference type="GO" id="GO:0003824">
    <property type="term" value="F:catalytic activity"/>
    <property type="evidence" value="ECO:0007669"/>
    <property type="project" value="UniProtKB-ARBA"/>
</dbReference>
<dbReference type="PANTHER" id="PTHR44757:SF2">
    <property type="entry name" value="BIOFILM ARCHITECTURE MAINTENANCE PROTEIN MBAA"/>
    <property type="match status" value="1"/>
</dbReference>
<evidence type="ECO:0000259" key="3">
    <source>
        <dbReference type="PROSITE" id="PS50887"/>
    </source>
</evidence>
<dbReference type="InterPro" id="IPR043128">
    <property type="entry name" value="Rev_trsase/Diguanyl_cyclase"/>
</dbReference>
<evidence type="ECO:0000313" key="5">
    <source>
        <dbReference type="Proteomes" id="UP000048926"/>
    </source>
</evidence>
<dbReference type="SMART" id="SM00267">
    <property type="entry name" value="GGDEF"/>
    <property type="match status" value="1"/>
</dbReference>
<dbReference type="CDD" id="cd01949">
    <property type="entry name" value="GGDEF"/>
    <property type="match status" value="1"/>
</dbReference>
<dbReference type="InterPro" id="IPR035965">
    <property type="entry name" value="PAS-like_dom_sf"/>
</dbReference>
<proteinExistence type="predicted"/>
<accession>A0A0M6YAA4</accession>
<evidence type="ECO:0000259" key="1">
    <source>
        <dbReference type="PROSITE" id="PS50112"/>
    </source>
</evidence>
<dbReference type="InterPro" id="IPR052155">
    <property type="entry name" value="Biofilm_reg_signaling"/>
</dbReference>
<dbReference type="Pfam" id="PF12860">
    <property type="entry name" value="PAS_7"/>
    <property type="match status" value="1"/>
</dbReference>
<dbReference type="SUPFAM" id="SSF55781">
    <property type="entry name" value="GAF domain-like"/>
    <property type="match status" value="1"/>
</dbReference>